<organism evidence="1 2">
    <name type="scientific">Trichonephila clavata</name>
    <name type="common">Joro spider</name>
    <name type="synonym">Nephila clavata</name>
    <dbReference type="NCBI Taxonomy" id="2740835"/>
    <lineage>
        <taxon>Eukaryota</taxon>
        <taxon>Metazoa</taxon>
        <taxon>Ecdysozoa</taxon>
        <taxon>Arthropoda</taxon>
        <taxon>Chelicerata</taxon>
        <taxon>Arachnida</taxon>
        <taxon>Araneae</taxon>
        <taxon>Araneomorphae</taxon>
        <taxon>Entelegynae</taxon>
        <taxon>Araneoidea</taxon>
        <taxon>Nephilidae</taxon>
        <taxon>Trichonephila</taxon>
    </lineage>
</organism>
<dbReference type="EMBL" id="BMAO01027366">
    <property type="protein sequence ID" value="GFR16273.1"/>
    <property type="molecule type" value="Genomic_DNA"/>
</dbReference>
<dbReference type="Proteomes" id="UP000887116">
    <property type="component" value="Unassembled WGS sequence"/>
</dbReference>
<sequence>MLICSLKRFLDNKSNFWCKAKRENYWSESLTNPSNTDLSAAEAQFLGVCFTCDVIGRLALPNFTVLSLPVFKSPLFFLLKS</sequence>
<reference evidence="1" key="1">
    <citation type="submission" date="2020-07" db="EMBL/GenBank/DDBJ databases">
        <title>Multicomponent nature underlies the extraordinary mechanical properties of spider dragline silk.</title>
        <authorList>
            <person name="Kono N."/>
            <person name="Nakamura H."/>
            <person name="Mori M."/>
            <person name="Yoshida Y."/>
            <person name="Ohtoshi R."/>
            <person name="Malay A.D."/>
            <person name="Moran D.A.P."/>
            <person name="Tomita M."/>
            <person name="Numata K."/>
            <person name="Arakawa K."/>
        </authorList>
    </citation>
    <scope>NUCLEOTIDE SEQUENCE</scope>
</reference>
<dbReference type="OrthoDB" id="10285860at2759"/>
<proteinExistence type="predicted"/>
<name>A0A8X6H3F0_TRICU</name>
<accession>A0A8X6H3F0</accession>
<comment type="caution">
    <text evidence="1">The sequence shown here is derived from an EMBL/GenBank/DDBJ whole genome shotgun (WGS) entry which is preliminary data.</text>
</comment>
<keyword evidence="2" id="KW-1185">Reference proteome</keyword>
<gene>
    <name evidence="1" type="ORF">TNCT_460661</name>
</gene>
<evidence type="ECO:0000313" key="2">
    <source>
        <dbReference type="Proteomes" id="UP000887116"/>
    </source>
</evidence>
<protein>
    <submittedName>
        <fullName evidence="1">Uncharacterized protein</fullName>
    </submittedName>
</protein>
<evidence type="ECO:0000313" key="1">
    <source>
        <dbReference type="EMBL" id="GFR16273.1"/>
    </source>
</evidence>
<dbReference type="AlphaFoldDB" id="A0A8X6H3F0"/>